<gene>
    <name evidence="2" type="ORF">FJU31_10670</name>
</gene>
<feature type="signal peptide" evidence="1">
    <location>
        <begin position="1"/>
        <end position="25"/>
    </location>
</feature>
<organism evidence="2 3">
    <name type="scientific">Stenotrophomonas cyclobalanopsidis</name>
    <dbReference type="NCBI Taxonomy" id="2771362"/>
    <lineage>
        <taxon>Bacteria</taxon>
        <taxon>Pseudomonadati</taxon>
        <taxon>Pseudomonadota</taxon>
        <taxon>Gammaproteobacteria</taxon>
        <taxon>Lysobacterales</taxon>
        <taxon>Lysobacteraceae</taxon>
        <taxon>Stenotrophomonas</taxon>
    </lineage>
</organism>
<comment type="caution">
    <text evidence="2">The sequence shown here is derived from an EMBL/GenBank/DDBJ whole genome shotgun (WGS) entry which is preliminary data.</text>
</comment>
<reference evidence="2 3" key="1">
    <citation type="journal article" date="2020" name="Antonie Van Leeuwenhoek">
        <title>Stenotrophomonas cyclobalanopsidis sp. nov., isolated from the leaf spot disease of Cyclobalanopsis patelliformis.</title>
        <authorList>
            <person name="Bian D.R."/>
            <person name="Xue H."/>
            <person name="Piao C.G."/>
            <person name="Li Y."/>
        </authorList>
    </citation>
    <scope>NUCLEOTIDE SEQUENCE [LARGE SCALE GENOMIC DNA]</scope>
    <source>
        <strain evidence="2 3">TPQG1-4</strain>
    </source>
</reference>
<evidence type="ECO:0000313" key="2">
    <source>
        <dbReference type="EMBL" id="KAA8998329.1"/>
    </source>
</evidence>
<proteinExistence type="predicted"/>
<feature type="chain" id="PRO_5047283285" evidence="1">
    <location>
        <begin position="26"/>
        <end position="185"/>
    </location>
</feature>
<accession>A0ABQ6T0K8</accession>
<sequence length="185" mass="20349">MMSRTWKTVVAATFLLASLQARVNASPAALTAQATLEGQRLELDRRTAPITDRRSFDAYARTMEGTDAFPLYKLSPSARTRFVGALQFNARGLASFDYSDLVRELGAADIQRVLKPFGFQHLVAVMPDVRVNSEEDQQVLQILGSARSLRCGVGEHCNEADYPGYKCISHATCEESTAHICTSNC</sequence>
<dbReference type="EMBL" id="VYKI01000011">
    <property type="protein sequence ID" value="KAA8998329.1"/>
    <property type="molecule type" value="Genomic_DNA"/>
</dbReference>
<evidence type="ECO:0000313" key="3">
    <source>
        <dbReference type="Proteomes" id="UP000326367"/>
    </source>
</evidence>
<evidence type="ECO:0000256" key="1">
    <source>
        <dbReference type="SAM" id="SignalP"/>
    </source>
</evidence>
<protein>
    <submittedName>
        <fullName evidence="2">Uncharacterized protein</fullName>
    </submittedName>
</protein>
<name>A0ABQ6T0K8_9GAMM</name>
<dbReference type="Proteomes" id="UP000326367">
    <property type="component" value="Unassembled WGS sequence"/>
</dbReference>
<keyword evidence="3" id="KW-1185">Reference proteome</keyword>
<keyword evidence="1" id="KW-0732">Signal</keyword>
<dbReference type="RefSeq" id="WP_150454723.1">
    <property type="nucleotide sequence ID" value="NZ_VYKI01000011.1"/>
</dbReference>